<dbReference type="InterPro" id="IPR015130">
    <property type="entry name" value="Lys-AminoMut_A"/>
</dbReference>
<dbReference type="InterPro" id="IPR037086">
    <property type="entry name" value="Lys-AminoMut_asu_sf"/>
</dbReference>
<sequence>AARDLGGEIEFKENGIIQKRAREVLDRALEMLKKIEKTGLVKAIERGYFADIKRPANGGKGADGVVERSKQYVNPFEQHWMS</sequence>
<dbReference type="Pfam" id="PF09043">
    <property type="entry name" value="Lys-AminoMut_A"/>
    <property type="match status" value="1"/>
</dbReference>
<feature type="domain" description="D-Lysine 5,6-aminomutase alpha subunit" evidence="1">
    <location>
        <begin position="2"/>
        <end position="77"/>
    </location>
</feature>
<dbReference type="GO" id="GO:0003824">
    <property type="term" value="F:catalytic activity"/>
    <property type="evidence" value="ECO:0007669"/>
    <property type="project" value="InterPro"/>
</dbReference>
<dbReference type="EMBL" id="BARV01001458">
    <property type="protein sequence ID" value="GAH96449.1"/>
    <property type="molecule type" value="Genomic_DNA"/>
</dbReference>
<organism evidence="2">
    <name type="scientific">marine sediment metagenome</name>
    <dbReference type="NCBI Taxonomy" id="412755"/>
    <lineage>
        <taxon>unclassified sequences</taxon>
        <taxon>metagenomes</taxon>
        <taxon>ecological metagenomes</taxon>
    </lineage>
</organism>
<evidence type="ECO:0000259" key="1">
    <source>
        <dbReference type="Pfam" id="PF09043"/>
    </source>
</evidence>
<dbReference type="AlphaFoldDB" id="X1L201"/>
<feature type="non-terminal residue" evidence="2">
    <location>
        <position position="1"/>
    </location>
</feature>
<accession>X1L201</accession>
<dbReference type="Gene3D" id="3.20.20.440">
    <property type="entry name" value="D-Lysine 5,6-aminomutase alpha subunit"/>
    <property type="match status" value="1"/>
</dbReference>
<name>X1L201_9ZZZZ</name>
<protein>
    <recommendedName>
        <fullName evidence="1">D-Lysine 5,6-aminomutase alpha subunit domain-containing protein</fullName>
    </recommendedName>
</protein>
<dbReference type="SUPFAM" id="SSF51703">
    <property type="entry name" value="Cobalamin (vitamin B12)-dependent enzymes"/>
    <property type="match status" value="1"/>
</dbReference>
<dbReference type="InterPro" id="IPR016176">
    <property type="entry name" value="Cbl-dep_enz_cat"/>
</dbReference>
<evidence type="ECO:0000313" key="2">
    <source>
        <dbReference type="EMBL" id="GAH96449.1"/>
    </source>
</evidence>
<gene>
    <name evidence="2" type="ORF">S06H3_04223</name>
</gene>
<comment type="caution">
    <text evidence="2">The sequence shown here is derived from an EMBL/GenBank/DDBJ whole genome shotgun (WGS) entry which is preliminary data.</text>
</comment>
<proteinExistence type="predicted"/>
<reference evidence="2" key="1">
    <citation type="journal article" date="2014" name="Front. Microbiol.">
        <title>High frequency of phylogenetically diverse reductive dehalogenase-homologous genes in deep subseafloor sedimentary metagenomes.</title>
        <authorList>
            <person name="Kawai M."/>
            <person name="Futagami T."/>
            <person name="Toyoda A."/>
            <person name="Takaki Y."/>
            <person name="Nishi S."/>
            <person name="Hori S."/>
            <person name="Arai W."/>
            <person name="Tsubouchi T."/>
            <person name="Morono Y."/>
            <person name="Uchiyama I."/>
            <person name="Ito T."/>
            <person name="Fujiyama A."/>
            <person name="Inagaki F."/>
            <person name="Takami H."/>
        </authorList>
    </citation>
    <scope>NUCLEOTIDE SEQUENCE</scope>
    <source>
        <strain evidence="2">Expedition CK06-06</strain>
    </source>
</reference>
<dbReference type="GO" id="GO:0031419">
    <property type="term" value="F:cobalamin binding"/>
    <property type="evidence" value="ECO:0007669"/>
    <property type="project" value="InterPro"/>
</dbReference>